<dbReference type="InterPro" id="IPR036412">
    <property type="entry name" value="HAD-like_sf"/>
</dbReference>
<evidence type="ECO:0000313" key="1">
    <source>
        <dbReference type="EMBL" id="QDU40262.1"/>
    </source>
</evidence>
<evidence type="ECO:0000313" key="2">
    <source>
        <dbReference type="Proteomes" id="UP000320496"/>
    </source>
</evidence>
<protein>
    <submittedName>
        <fullName evidence="1">Phosphorylated carbohydrates phosphatase</fullName>
        <ecNumber evidence="1">3.1.3.-</ecNumber>
    </submittedName>
</protein>
<dbReference type="KEGG" id="mri:Mal4_46180"/>
<organism evidence="1 2">
    <name type="scientific">Maioricimonas rarisocia</name>
    <dbReference type="NCBI Taxonomy" id="2528026"/>
    <lineage>
        <taxon>Bacteria</taxon>
        <taxon>Pseudomonadati</taxon>
        <taxon>Planctomycetota</taxon>
        <taxon>Planctomycetia</taxon>
        <taxon>Planctomycetales</taxon>
        <taxon>Planctomycetaceae</taxon>
        <taxon>Maioricimonas</taxon>
    </lineage>
</organism>
<dbReference type="Pfam" id="PF13419">
    <property type="entry name" value="HAD_2"/>
    <property type="match status" value="1"/>
</dbReference>
<dbReference type="Gene3D" id="1.10.150.240">
    <property type="entry name" value="Putative phosphatase, domain 2"/>
    <property type="match status" value="1"/>
</dbReference>
<reference evidence="1 2" key="1">
    <citation type="submission" date="2019-02" db="EMBL/GenBank/DDBJ databases">
        <title>Deep-cultivation of Planctomycetes and their phenomic and genomic characterization uncovers novel biology.</title>
        <authorList>
            <person name="Wiegand S."/>
            <person name="Jogler M."/>
            <person name="Boedeker C."/>
            <person name="Pinto D."/>
            <person name="Vollmers J."/>
            <person name="Rivas-Marin E."/>
            <person name="Kohn T."/>
            <person name="Peeters S.H."/>
            <person name="Heuer A."/>
            <person name="Rast P."/>
            <person name="Oberbeckmann S."/>
            <person name="Bunk B."/>
            <person name="Jeske O."/>
            <person name="Meyerdierks A."/>
            <person name="Storesund J.E."/>
            <person name="Kallscheuer N."/>
            <person name="Luecker S."/>
            <person name="Lage O.M."/>
            <person name="Pohl T."/>
            <person name="Merkel B.J."/>
            <person name="Hornburger P."/>
            <person name="Mueller R.-W."/>
            <person name="Bruemmer F."/>
            <person name="Labrenz M."/>
            <person name="Spormann A.M."/>
            <person name="Op den Camp H."/>
            <person name="Overmann J."/>
            <person name="Amann R."/>
            <person name="Jetten M.S.M."/>
            <person name="Mascher T."/>
            <person name="Medema M.H."/>
            <person name="Devos D.P."/>
            <person name="Kaster A.-K."/>
            <person name="Ovreas L."/>
            <person name="Rohde M."/>
            <person name="Galperin M.Y."/>
            <person name="Jogler C."/>
        </authorList>
    </citation>
    <scope>NUCLEOTIDE SEQUENCE [LARGE SCALE GENOMIC DNA]</scope>
    <source>
        <strain evidence="1 2">Mal4</strain>
    </source>
</reference>
<dbReference type="InterPro" id="IPR023214">
    <property type="entry name" value="HAD_sf"/>
</dbReference>
<dbReference type="EC" id="3.1.3.-" evidence="1"/>
<dbReference type="EMBL" id="CP036275">
    <property type="protein sequence ID" value="QDU40262.1"/>
    <property type="molecule type" value="Genomic_DNA"/>
</dbReference>
<dbReference type="RefSeq" id="WP_145371445.1">
    <property type="nucleotide sequence ID" value="NZ_CP036275.1"/>
</dbReference>
<gene>
    <name evidence="1" type="ORF">Mal4_46180</name>
</gene>
<dbReference type="Proteomes" id="UP000320496">
    <property type="component" value="Chromosome"/>
</dbReference>
<dbReference type="OrthoDB" id="9797743at2"/>
<dbReference type="InterPro" id="IPR041492">
    <property type="entry name" value="HAD_2"/>
</dbReference>
<dbReference type="SFLD" id="SFLDG01129">
    <property type="entry name" value="C1.5:_HAD__Beta-PGM__Phosphata"/>
    <property type="match status" value="1"/>
</dbReference>
<dbReference type="GO" id="GO:0016787">
    <property type="term" value="F:hydrolase activity"/>
    <property type="evidence" value="ECO:0007669"/>
    <property type="project" value="UniProtKB-KW"/>
</dbReference>
<proteinExistence type="predicted"/>
<dbReference type="SFLD" id="SFLDG01135">
    <property type="entry name" value="C1.5.6:_HAD__Beta-PGM__Phospha"/>
    <property type="match status" value="1"/>
</dbReference>
<dbReference type="NCBIfam" id="TIGR01509">
    <property type="entry name" value="HAD-SF-IA-v3"/>
    <property type="match status" value="1"/>
</dbReference>
<keyword evidence="2" id="KW-1185">Reference proteome</keyword>
<keyword evidence="1" id="KW-0378">Hydrolase</keyword>
<dbReference type="PANTHER" id="PTHR18901">
    <property type="entry name" value="2-DEOXYGLUCOSE-6-PHOSPHATE PHOSPHATASE 2"/>
    <property type="match status" value="1"/>
</dbReference>
<dbReference type="SFLD" id="SFLDS00003">
    <property type="entry name" value="Haloacid_Dehalogenase"/>
    <property type="match status" value="1"/>
</dbReference>
<dbReference type="PRINTS" id="PR00413">
    <property type="entry name" value="HADHALOGNASE"/>
</dbReference>
<accession>A0A517ZCS9</accession>
<dbReference type="PANTHER" id="PTHR18901:SF38">
    <property type="entry name" value="PSEUDOURIDINE-5'-PHOSPHATASE"/>
    <property type="match status" value="1"/>
</dbReference>
<dbReference type="Gene3D" id="3.40.50.1000">
    <property type="entry name" value="HAD superfamily/HAD-like"/>
    <property type="match status" value="1"/>
</dbReference>
<dbReference type="AlphaFoldDB" id="A0A517ZCS9"/>
<sequence length="218" mass="24696">MSVKIRAVVFDCDGLMFNTEEIFHEATHTLLRRRGKVPTAEMFHQMMGRRAEESFQVLIDHNGLDETFESIRVEYFEIFFALIERSIAPMPGLLELLDHLEVRNLPKGVATSSERSYLQKLLGRFELTSRFHMMLTAEDVTRGKPNPEIYLRAAELLEVEPAEMLVLEDSEAGTRAAAAAGAHIISVPHEHSRHQDFSSARAMARGLHDPVIRSLLEA</sequence>
<dbReference type="SUPFAM" id="SSF56784">
    <property type="entry name" value="HAD-like"/>
    <property type="match status" value="1"/>
</dbReference>
<dbReference type="InterPro" id="IPR006439">
    <property type="entry name" value="HAD-SF_hydro_IA"/>
</dbReference>
<dbReference type="InterPro" id="IPR023198">
    <property type="entry name" value="PGP-like_dom2"/>
</dbReference>
<name>A0A517ZCS9_9PLAN</name>